<reference evidence="4 5" key="1">
    <citation type="submission" date="2021-01" db="EMBL/GenBank/DDBJ databases">
        <title>WGS of actinomycetes isolated from Thailand.</title>
        <authorList>
            <person name="Thawai C."/>
        </authorList>
    </citation>
    <scope>NUCLEOTIDE SEQUENCE [LARGE SCALE GENOMIC DNA]</scope>
    <source>
        <strain evidence="4 5">LPG 2</strain>
    </source>
</reference>
<organism evidence="4 5">
    <name type="scientific">Nocardia acididurans</name>
    <dbReference type="NCBI Taxonomy" id="2802282"/>
    <lineage>
        <taxon>Bacteria</taxon>
        <taxon>Bacillati</taxon>
        <taxon>Actinomycetota</taxon>
        <taxon>Actinomycetes</taxon>
        <taxon>Mycobacteriales</taxon>
        <taxon>Nocardiaceae</taxon>
        <taxon>Nocardia</taxon>
    </lineage>
</organism>
<comment type="caution">
    <text evidence="4">The sequence shown here is derived from an EMBL/GenBank/DDBJ whole genome shotgun (WGS) entry which is preliminary data.</text>
</comment>
<feature type="transmembrane region" description="Helical" evidence="2">
    <location>
        <begin position="287"/>
        <end position="308"/>
    </location>
</feature>
<feature type="chain" id="PRO_5045755697" description="TrbL/VirB6 plasmid conjugal transfer protein" evidence="3">
    <location>
        <begin position="32"/>
        <end position="511"/>
    </location>
</feature>
<evidence type="ECO:0000313" key="5">
    <source>
        <dbReference type="Proteomes" id="UP000602198"/>
    </source>
</evidence>
<dbReference type="EMBL" id="JAERRJ010000024">
    <property type="protein sequence ID" value="MBL1080076.1"/>
    <property type="molecule type" value="Genomic_DNA"/>
</dbReference>
<feature type="region of interest" description="Disordered" evidence="1">
    <location>
        <begin position="388"/>
        <end position="458"/>
    </location>
</feature>
<feature type="compositionally biased region" description="Gly residues" evidence="1">
    <location>
        <begin position="432"/>
        <end position="445"/>
    </location>
</feature>
<keyword evidence="2" id="KW-1133">Transmembrane helix</keyword>
<keyword evidence="2" id="KW-0812">Transmembrane</keyword>
<sequence>MVTPVRLLRTLLTGLAVVLTAVVLTAAPAGAAPEENGGGTYGFHEACEQANDALDSVGIPGLPSLGDVLGTACKIGHAVTHPADAVDAIQNKAWSSTFGKAVESLLEGLGDALILSLTWWTRIPTTIASTDLFSEIRSYTFQLQIICLTGSLIACAIRLAMAHRSGAAEQATETTRTLGRAIFASAMFSTILTLGTQGGDRFAEWVIDESTGHNARGVAEAMLHTSVLTAFSPGLVFIVALLGLLGAVMQAVFALVREALLVVVVGVLPLAAASSGTHIGRGFHDRLLAWSIAFVLYKPVAALIYMIAFTTAGRSGRDFTATVESGQAPTTEQAQQVLVGVVLLCSAALVLPALMRLVTPLANIGGGISGAVAAGGVLGAAASAMVSRGTGVRGGPTSVNTSRSGGNGGGGGGNSATGARPAPPPPAPRGGSSAGASGGGGGRGASGATSAKTASTGRAMTAVKGAGPVGAAAAVAVQSSGSVMRGGASMVESAAAPVARPTGAGRGAVPR</sequence>
<evidence type="ECO:0008006" key="6">
    <source>
        <dbReference type="Google" id="ProtNLM"/>
    </source>
</evidence>
<proteinExistence type="predicted"/>
<dbReference type="InterPro" id="IPR045782">
    <property type="entry name" value="TrbL_3"/>
</dbReference>
<keyword evidence="3" id="KW-0732">Signal</keyword>
<keyword evidence="5" id="KW-1185">Reference proteome</keyword>
<feature type="transmembrane region" description="Helical" evidence="2">
    <location>
        <begin position="230"/>
        <end position="253"/>
    </location>
</feature>
<feature type="compositionally biased region" description="Low complexity" evidence="1">
    <location>
        <begin position="446"/>
        <end position="458"/>
    </location>
</feature>
<keyword evidence="2" id="KW-0472">Membrane</keyword>
<dbReference type="Proteomes" id="UP000602198">
    <property type="component" value="Unassembled WGS sequence"/>
</dbReference>
<dbReference type="RefSeq" id="WP_201958224.1">
    <property type="nucleotide sequence ID" value="NZ_JAERRJ010000024.1"/>
</dbReference>
<evidence type="ECO:0000256" key="1">
    <source>
        <dbReference type="SAM" id="MobiDB-lite"/>
    </source>
</evidence>
<gene>
    <name evidence="4" type="ORF">JK358_37335</name>
</gene>
<feature type="transmembrane region" description="Helical" evidence="2">
    <location>
        <begin position="141"/>
        <end position="160"/>
    </location>
</feature>
<evidence type="ECO:0000256" key="3">
    <source>
        <dbReference type="SAM" id="SignalP"/>
    </source>
</evidence>
<feature type="transmembrane region" description="Helical" evidence="2">
    <location>
        <begin position="260"/>
        <end position="281"/>
    </location>
</feature>
<evidence type="ECO:0000256" key="2">
    <source>
        <dbReference type="SAM" id="Phobius"/>
    </source>
</evidence>
<feature type="transmembrane region" description="Helical" evidence="2">
    <location>
        <begin position="181"/>
        <end position="199"/>
    </location>
</feature>
<feature type="signal peptide" evidence="3">
    <location>
        <begin position="1"/>
        <end position="31"/>
    </location>
</feature>
<feature type="region of interest" description="Disordered" evidence="1">
    <location>
        <begin position="492"/>
        <end position="511"/>
    </location>
</feature>
<dbReference type="Pfam" id="PF19590">
    <property type="entry name" value="TrbL_3"/>
    <property type="match status" value="1"/>
</dbReference>
<protein>
    <recommendedName>
        <fullName evidence="6">TrbL/VirB6 plasmid conjugal transfer protein</fullName>
    </recommendedName>
</protein>
<accession>A0ABS1MIH8</accession>
<name>A0ABS1MIH8_9NOCA</name>
<feature type="transmembrane region" description="Helical" evidence="2">
    <location>
        <begin position="364"/>
        <end position="386"/>
    </location>
</feature>
<evidence type="ECO:0000313" key="4">
    <source>
        <dbReference type="EMBL" id="MBL1080076.1"/>
    </source>
</evidence>
<feature type="transmembrane region" description="Helical" evidence="2">
    <location>
        <begin position="337"/>
        <end position="358"/>
    </location>
</feature>
<feature type="compositionally biased region" description="Gly residues" evidence="1">
    <location>
        <begin position="405"/>
        <end position="415"/>
    </location>
</feature>